<dbReference type="Proteomes" id="UP000594638">
    <property type="component" value="Unassembled WGS sequence"/>
</dbReference>
<protein>
    <submittedName>
        <fullName evidence="2">Caffeoylshikimate esterase-like</fullName>
    </submittedName>
</protein>
<dbReference type="OrthoDB" id="2498029at2759"/>
<dbReference type="InterPro" id="IPR022742">
    <property type="entry name" value="Hydrolase_4"/>
</dbReference>
<evidence type="ECO:0000259" key="1">
    <source>
        <dbReference type="Pfam" id="PF12146"/>
    </source>
</evidence>
<dbReference type="Pfam" id="PF12146">
    <property type="entry name" value="Hydrolase_4"/>
    <property type="match status" value="1"/>
</dbReference>
<dbReference type="Gramene" id="OE9A053977T1">
    <property type="protein sequence ID" value="OE9A053977C1"/>
    <property type="gene ID" value="OE9A053977"/>
</dbReference>
<gene>
    <name evidence="2" type="ORF">OLEA9_A053977</name>
</gene>
<sequence>MRLAHLVHRVSNNFTLATPLKTLLASKGLNLFHTMVDPKPNPPSRHEFAIRTLNHIGHGYSTGVIVHLPDINLVVDECILFFNKFHVRYAPILMALLHAELWGRAIALLITLCRDKDMPVRPFGDVALNGAMCGINDKSRPPWPLEHFLSIVAALVPTWCLVSTHWWKGDR</sequence>
<evidence type="ECO:0000313" key="3">
    <source>
        <dbReference type="Proteomes" id="UP000594638"/>
    </source>
</evidence>
<name>A0A8S0VA23_OLEEU</name>
<reference evidence="2 3" key="1">
    <citation type="submission" date="2019-12" db="EMBL/GenBank/DDBJ databases">
        <authorList>
            <person name="Alioto T."/>
            <person name="Alioto T."/>
            <person name="Gomez Garrido J."/>
        </authorList>
    </citation>
    <scope>NUCLEOTIDE SEQUENCE [LARGE SCALE GENOMIC DNA]</scope>
</reference>
<organism evidence="2 3">
    <name type="scientific">Olea europaea subsp. europaea</name>
    <dbReference type="NCBI Taxonomy" id="158383"/>
    <lineage>
        <taxon>Eukaryota</taxon>
        <taxon>Viridiplantae</taxon>
        <taxon>Streptophyta</taxon>
        <taxon>Embryophyta</taxon>
        <taxon>Tracheophyta</taxon>
        <taxon>Spermatophyta</taxon>
        <taxon>Magnoliopsida</taxon>
        <taxon>eudicotyledons</taxon>
        <taxon>Gunneridae</taxon>
        <taxon>Pentapetalae</taxon>
        <taxon>asterids</taxon>
        <taxon>lamiids</taxon>
        <taxon>Lamiales</taxon>
        <taxon>Oleaceae</taxon>
        <taxon>Oleeae</taxon>
        <taxon>Olea</taxon>
    </lineage>
</organism>
<evidence type="ECO:0000313" key="2">
    <source>
        <dbReference type="EMBL" id="CAA3026865.1"/>
    </source>
</evidence>
<feature type="domain" description="Serine aminopeptidase S33" evidence="1">
    <location>
        <begin position="45"/>
        <end position="161"/>
    </location>
</feature>
<dbReference type="EMBL" id="CACTIH010009180">
    <property type="protein sequence ID" value="CAA3026865.1"/>
    <property type="molecule type" value="Genomic_DNA"/>
</dbReference>
<keyword evidence="3" id="KW-1185">Reference proteome</keyword>
<comment type="caution">
    <text evidence="2">The sequence shown here is derived from an EMBL/GenBank/DDBJ whole genome shotgun (WGS) entry which is preliminary data.</text>
</comment>
<dbReference type="AlphaFoldDB" id="A0A8S0VA23"/>
<proteinExistence type="predicted"/>
<accession>A0A8S0VA23</accession>